<dbReference type="EMBL" id="VXIS01000123">
    <property type="protein sequence ID" value="KAA8903018.1"/>
    <property type="molecule type" value="Genomic_DNA"/>
</dbReference>
<dbReference type="PANTHER" id="PTHR46644:SF2">
    <property type="entry name" value="DNA REPAIR PROTEIN XRCC2"/>
    <property type="match status" value="1"/>
</dbReference>
<name>A0A5J5EUK4_9PEZI</name>
<dbReference type="GO" id="GO:0000724">
    <property type="term" value="P:double-strand break repair via homologous recombination"/>
    <property type="evidence" value="ECO:0007669"/>
    <property type="project" value="InterPro"/>
</dbReference>
<dbReference type="CDD" id="cd19490">
    <property type="entry name" value="XRCC2"/>
    <property type="match status" value="1"/>
</dbReference>
<dbReference type="InParanoid" id="A0A5J5EUK4"/>
<sequence>MVGGIGAQLLAETTNLEFGELCVGLQKDMMHSAGRLLHVPKIDRILSLALDFSTPISAHNTTQQVAQSPSRLWGPVIEITSMNTASGKTHIVYYLSALCTLPAYHHGVSLSGKSSAVLVFDTDGRFDVHRLRAILRSHILHCFEAGPMRISAQELDNITQSALDHVHIFRPQSSRSMVEMLKGTATYLLNLGIHKSSQRRLDAILVDGMSAFYWQDRFNWVGTEKGVTGSLENYDLIVHYLRALSTSFGAFIVSTNWGLHINDAVPDSPEARNTVGTPITAVSPASPAFRSHLPSCWAKFVDVKLILERSAPTTNRREVSTGKGMQKRNATQLATKQHEICGWVDIRGLSIRAQVLLKDESTTFHMKIDGDRIEFE</sequence>
<gene>
    <name evidence="1" type="ORF">FN846DRAFT_70185</name>
</gene>
<dbReference type="AlphaFoldDB" id="A0A5J5EUK4"/>
<comment type="caution">
    <text evidence="1">The sequence shown here is derived from an EMBL/GenBank/DDBJ whole genome shotgun (WGS) entry which is preliminary data.</text>
</comment>
<dbReference type="PANTHER" id="PTHR46644">
    <property type="entry name" value="DNA REPAIR PROTEIN XRCC2"/>
    <property type="match status" value="1"/>
</dbReference>
<dbReference type="GO" id="GO:0005657">
    <property type="term" value="C:replication fork"/>
    <property type="evidence" value="ECO:0007669"/>
    <property type="project" value="InterPro"/>
</dbReference>
<proteinExistence type="predicted"/>
<keyword evidence="2" id="KW-1185">Reference proteome</keyword>
<reference evidence="1 2" key="1">
    <citation type="submission" date="2019-09" db="EMBL/GenBank/DDBJ databases">
        <title>Draft genome of the ectomycorrhizal ascomycete Sphaerosporella brunnea.</title>
        <authorList>
            <consortium name="DOE Joint Genome Institute"/>
            <person name="Benucci G.M."/>
            <person name="Marozzi G."/>
            <person name="Antonielli L."/>
            <person name="Sanchez S."/>
            <person name="Marco P."/>
            <person name="Wang X."/>
            <person name="Falini L.B."/>
            <person name="Barry K."/>
            <person name="Haridas S."/>
            <person name="Lipzen A."/>
            <person name="Labutti K."/>
            <person name="Grigoriev I.V."/>
            <person name="Murat C."/>
            <person name="Martin F."/>
            <person name="Albertini E."/>
            <person name="Donnini D."/>
            <person name="Bonito G."/>
        </authorList>
    </citation>
    <scope>NUCLEOTIDE SEQUENCE [LARGE SCALE GENOMIC DNA]</scope>
    <source>
        <strain evidence="1 2">Sb_GMNB300</strain>
    </source>
</reference>
<dbReference type="OrthoDB" id="420422at2759"/>
<dbReference type="Gene3D" id="3.40.50.300">
    <property type="entry name" value="P-loop containing nucleotide triphosphate hydrolases"/>
    <property type="match status" value="1"/>
</dbReference>
<protein>
    <recommendedName>
        <fullName evidence="3">DNA recombination and repair protein Rad51-like C-terminal domain-containing protein</fullName>
    </recommendedName>
</protein>
<dbReference type="GO" id="GO:0005815">
    <property type="term" value="C:microtubule organizing center"/>
    <property type="evidence" value="ECO:0007669"/>
    <property type="project" value="TreeGrafter"/>
</dbReference>
<dbReference type="InterPro" id="IPR027417">
    <property type="entry name" value="P-loop_NTPase"/>
</dbReference>
<organism evidence="1 2">
    <name type="scientific">Sphaerosporella brunnea</name>
    <dbReference type="NCBI Taxonomy" id="1250544"/>
    <lineage>
        <taxon>Eukaryota</taxon>
        <taxon>Fungi</taxon>
        <taxon>Dikarya</taxon>
        <taxon>Ascomycota</taxon>
        <taxon>Pezizomycotina</taxon>
        <taxon>Pezizomycetes</taxon>
        <taxon>Pezizales</taxon>
        <taxon>Pyronemataceae</taxon>
        <taxon>Sphaerosporella</taxon>
    </lineage>
</organism>
<dbReference type="GO" id="GO:0000400">
    <property type="term" value="F:four-way junction DNA binding"/>
    <property type="evidence" value="ECO:0007669"/>
    <property type="project" value="TreeGrafter"/>
</dbReference>
<dbReference type="Proteomes" id="UP000326924">
    <property type="component" value="Unassembled WGS sequence"/>
</dbReference>
<evidence type="ECO:0008006" key="3">
    <source>
        <dbReference type="Google" id="ProtNLM"/>
    </source>
</evidence>
<evidence type="ECO:0000313" key="2">
    <source>
        <dbReference type="Proteomes" id="UP000326924"/>
    </source>
</evidence>
<evidence type="ECO:0000313" key="1">
    <source>
        <dbReference type="EMBL" id="KAA8903018.1"/>
    </source>
</evidence>
<dbReference type="GO" id="GO:0033063">
    <property type="term" value="C:Rad51B-Rad51C-Rad51D-XRCC2 complex"/>
    <property type="evidence" value="ECO:0007669"/>
    <property type="project" value="InterPro"/>
</dbReference>
<dbReference type="GO" id="GO:0042148">
    <property type="term" value="P:DNA strand invasion"/>
    <property type="evidence" value="ECO:0007669"/>
    <property type="project" value="TreeGrafter"/>
</dbReference>
<accession>A0A5J5EUK4</accession>
<dbReference type="SUPFAM" id="SSF52540">
    <property type="entry name" value="P-loop containing nucleoside triphosphate hydrolases"/>
    <property type="match status" value="1"/>
</dbReference>
<dbReference type="InterPro" id="IPR030547">
    <property type="entry name" value="XRCC2"/>
</dbReference>